<dbReference type="EMBL" id="FOIC01000020">
    <property type="protein sequence ID" value="SET95727.1"/>
    <property type="molecule type" value="Genomic_DNA"/>
</dbReference>
<dbReference type="Proteomes" id="UP000324021">
    <property type="component" value="Unassembled WGS sequence"/>
</dbReference>
<dbReference type="InterPro" id="IPR036412">
    <property type="entry name" value="HAD-like_sf"/>
</dbReference>
<evidence type="ECO:0000313" key="11">
    <source>
        <dbReference type="Proteomes" id="UP000199320"/>
    </source>
</evidence>
<dbReference type="SUPFAM" id="SSF56784">
    <property type="entry name" value="HAD-like"/>
    <property type="match status" value="1"/>
</dbReference>
<accession>A0A1G6VYE6</accession>
<evidence type="ECO:0000256" key="2">
    <source>
        <dbReference type="ARBA" id="ARBA00005135"/>
    </source>
</evidence>
<reference evidence="11 12" key="2">
    <citation type="submission" date="2016-10" db="EMBL/GenBank/DDBJ databases">
        <authorList>
            <person name="Varghese N."/>
            <person name="Submissions S."/>
        </authorList>
    </citation>
    <scope>NUCLEOTIDE SEQUENCE [LARGE SCALE GENOMIC DNA]</scope>
    <source>
        <strain evidence="9 12">CDM_1</strain>
        <strain evidence="11">CDM_6</strain>
    </source>
</reference>
<dbReference type="GO" id="GO:0036424">
    <property type="term" value="F:L-phosphoserine phosphatase activity"/>
    <property type="evidence" value="ECO:0007669"/>
    <property type="project" value="TreeGrafter"/>
</dbReference>
<sequence length="216" mass="23356">MTLVAFDFDETLSQSDPSILLGREYDVATEMRGFLEQGVRDDIDFETSLQERVSLLEGMPERRVEAAFERCSLRDGVADMITALRRSDIRVAVLTGSFERAVEAALEQAETTVDHVVANRLVIENGAVTGGVDGPVLDGQKDGPLGELAVADGVDLEQTIAVGNGATDLSMLRAAGTAVGFNPEPVVEQYCDVAVTSVRKLHLYFEQHGIIDTGER</sequence>
<keyword evidence="7" id="KW-0460">Magnesium</keyword>
<name>A0A1G6VYE6_9EURY</name>
<comment type="cofactor">
    <cofactor evidence="1">
        <name>Mg(2+)</name>
        <dbReference type="ChEBI" id="CHEBI:18420"/>
    </cofactor>
</comment>
<dbReference type="Proteomes" id="UP000199320">
    <property type="component" value="Unassembled WGS sequence"/>
</dbReference>
<evidence type="ECO:0000313" key="9">
    <source>
        <dbReference type="EMBL" id="SDD57826.1"/>
    </source>
</evidence>
<dbReference type="AlphaFoldDB" id="A0A1G6VYE6"/>
<dbReference type="Gene3D" id="3.40.50.1000">
    <property type="entry name" value="HAD superfamily/HAD-like"/>
    <property type="match status" value="1"/>
</dbReference>
<proteinExistence type="predicted"/>
<dbReference type="Pfam" id="PF12710">
    <property type="entry name" value="HAD"/>
    <property type="match status" value="1"/>
</dbReference>
<keyword evidence="4" id="KW-0028">Amino-acid biosynthesis</keyword>
<evidence type="ECO:0000256" key="6">
    <source>
        <dbReference type="ARBA" id="ARBA00022801"/>
    </source>
</evidence>
<dbReference type="STRING" id="392421.SAMN04488694_12024"/>
<dbReference type="NCBIfam" id="TIGR01488">
    <property type="entry name" value="HAD-SF-IB"/>
    <property type="match status" value="1"/>
</dbReference>
<evidence type="ECO:0000256" key="7">
    <source>
        <dbReference type="ARBA" id="ARBA00022842"/>
    </source>
</evidence>
<evidence type="ECO:0000256" key="4">
    <source>
        <dbReference type="ARBA" id="ARBA00022605"/>
    </source>
</evidence>
<evidence type="ECO:0000256" key="3">
    <source>
        <dbReference type="ARBA" id="ARBA00012640"/>
    </source>
</evidence>
<dbReference type="EC" id="3.1.3.3" evidence="3"/>
<protein>
    <recommendedName>
        <fullName evidence="3">phosphoserine phosphatase</fullName>
        <ecNumber evidence="3">3.1.3.3</ecNumber>
    </recommendedName>
</protein>
<evidence type="ECO:0000256" key="8">
    <source>
        <dbReference type="ARBA" id="ARBA00023299"/>
    </source>
</evidence>
<evidence type="ECO:0000313" key="12">
    <source>
        <dbReference type="Proteomes" id="UP000324021"/>
    </source>
</evidence>
<keyword evidence="11" id="KW-1185">Reference proteome</keyword>
<dbReference type="InterPro" id="IPR023214">
    <property type="entry name" value="HAD_sf"/>
</dbReference>
<comment type="pathway">
    <text evidence="2">Amino-acid biosynthesis; L-serine biosynthesis; L-serine from 3-phospho-D-glycerate: step 3/3.</text>
</comment>
<dbReference type="EMBL" id="FMZP01000032">
    <property type="protein sequence ID" value="SDD57826.1"/>
    <property type="molecule type" value="Genomic_DNA"/>
</dbReference>
<dbReference type="OrthoDB" id="10041at2157"/>
<keyword evidence="6" id="KW-0378">Hydrolase</keyword>
<keyword evidence="8" id="KW-0718">Serine biosynthesis</keyword>
<dbReference type="GO" id="GO:0005737">
    <property type="term" value="C:cytoplasm"/>
    <property type="evidence" value="ECO:0007669"/>
    <property type="project" value="TreeGrafter"/>
</dbReference>
<dbReference type="InterPro" id="IPR050582">
    <property type="entry name" value="HAD-like_SerB"/>
</dbReference>
<dbReference type="PANTHER" id="PTHR43344">
    <property type="entry name" value="PHOSPHOSERINE PHOSPHATASE"/>
    <property type="match status" value="1"/>
</dbReference>
<organism evidence="9 12">
    <name type="scientific">Natrinema hispanicum</name>
    <dbReference type="NCBI Taxonomy" id="392421"/>
    <lineage>
        <taxon>Archaea</taxon>
        <taxon>Methanobacteriati</taxon>
        <taxon>Methanobacteriota</taxon>
        <taxon>Stenosarchaea group</taxon>
        <taxon>Halobacteria</taxon>
        <taxon>Halobacteriales</taxon>
        <taxon>Natrialbaceae</taxon>
        <taxon>Natrinema</taxon>
    </lineage>
</organism>
<keyword evidence="5" id="KW-0479">Metal-binding</keyword>
<reference evidence="10" key="1">
    <citation type="submission" date="2016-10" db="EMBL/GenBank/DDBJ databases">
        <authorList>
            <person name="de Groot N.N."/>
        </authorList>
    </citation>
    <scope>NUCLEOTIDE SEQUENCE [LARGE SCALE GENOMIC DNA]</scope>
    <source>
        <strain evidence="10">CDM_6</strain>
    </source>
</reference>
<gene>
    <name evidence="10" type="ORF">SAMN04488694_12024</name>
    <name evidence="9" type="ORF">SAMN05192552_103211</name>
</gene>
<dbReference type="GO" id="GO:0006564">
    <property type="term" value="P:L-serine biosynthetic process"/>
    <property type="evidence" value="ECO:0007669"/>
    <property type="project" value="UniProtKB-KW"/>
</dbReference>
<evidence type="ECO:0000313" key="10">
    <source>
        <dbReference type="EMBL" id="SET95727.1"/>
    </source>
</evidence>
<dbReference type="GO" id="GO:0000287">
    <property type="term" value="F:magnesium ion binding"/>
    <property type="evidence" value="ECO:0007669"/>
    <property type="project" value="TreeGrafter"/>
</dbReference>
<evidence type="ECO:0000256" key="5">
    <source>
        <dbReference type="ARBA" id="ARBA00022723"/>
    </source>
</evidence>
<dbReference type="RefSeq" id="WP_092934506.1">
    <property type="nucleotide sequence ID" value="NZ_FMZP01000032.1"/>
</dbReference>
<evidence type="ECO:0000256" key="1">
    <source>
        <dbReference type="ARBA" id="ARBA00001946"/>
    </source>
</evidence>
<dbReference type="PANTHER" id="PTHR43344:SF2">
    <property type="entry name" value="PHOSPHOSERINE PHOSPHATASE"/>
    <property type="match status" value="1"/>
</dbReference>